<feature type="region of interest" description="Disordered" evidence="1">
    <location>
        <begin position="1"/>
        <end position="26"/>
    </location>
</feature>
<dbReference type="EMBL" id="CADCTS010000445">
    <property type="protein sequence ID" value="CAA9330680.1"/>
    <property type="molecule type" value="Genomic_DNA"/>
</dbReference>
<evidence type="ECO:0000256" key="1">
    <source>
        <dbReference type="SAM" id="MobiDB-lite"/>
    </source>
</evidence>
<evidence type="ECO:0000313" key="2">
    <source>
        <dbReference type="EMBL" id="CAA9330680.1"/>
    </source>
</evidence>
<organism evidence="2">
    <name type="scientific">uncultured Friedmanniella sp</name>
    <dbReference type="NCBI Taxonomy" id="335381"/>
    <lineage>
        <taxon>Bacteria</taxon>
        <taxon>Bacillati</taxon>
        <taxon>Actinomycetota</taxon>
        <taxon>Actinomycetes</taxon>
        <taxon>Propionibacteriales</taxon>
        <taxon>Nocardioidaceae</taxon>
        <taxon>Friedmanniella</taxon>
        <taxon>environmental samples</taxon>
    </lineage>
</organism>
<dbReference type="InterPro" id="IPR047681">
    <property type="entry name" value="PPA1309-like"/>
</dbReference>
<feature type="compositionally biased region" description="Pro residues" evidence="1">
    <location>
        <begin position="1"/>
        <end position="14"/>
    </location>
</feature>
<gene>
    <name evidence="2" type="ORF">AVDCRST_MAG48-3125</name>
</gene>
<accession>A0A6J4LH89</accession>
<dbReference type="AlphaFoldDB" id="A0A6J4LH89"/>
<reference evidence="2" key="1">
    <citation type="submission" date="2020-02" db="EMBL/GenBank/DDBJ databases">
        <authorList>
            <person name="Meier V. D."/>
        </authorList>
    </citation>
    <scope>NUCLEOTIDE SEQUENCE</scope>
    <source>
        <strain evidence="2">AVDCRST_MAG48</strain>
    </source>
</reference>
<name>A0A6J4LH89_9ACTN</name>
<sequence length="198" mass="20324">MTPAIPDPTRPVPSTPGSSADEAPHEQHDALVAALVDLERHVGAAGWDQPSRLFALVLTDVFAAAEPDLAAELQLRTTAEGGPPGALTAIEQEGFEPSGDLVADLEQLEWPETVFGCAVSAERTFLPAGAEAGIPDDPAAAAAHVAAHPERQEIRVVVGADRAGNTHGVARLVSRPGELLGAEDLVPGLGAALAHTLV</sequence>
<dbReference type="NCBIfam" id="NF040618">
    <property type="entry name" value="PPA1309_fam"/>
    <property type="match status" value="1"/>
</dbReference>
<protein>
    <submittedName>
        <fullName evidence="2">Uncharacterized protein</fullName>
    </submittedName>
</protein>
<proteinExistence type="predicted"/>